<dbReference type="GO" id="GO:0005524">
    <property type="term" value="F:ATP binding"/>
    <property type="evidence" value="ECO:0007669"/>
    <property type="project" value="UniProtKB-UniRule"/>
</dbReference>
<dbReference type="Gene3D" id="3.30.200.20">
    <property type="entry name" value="Phosphorylase Kinase, domain 1"/>
    <property type="match status" value="1"/>
</dbReference>
<dbReference type="PANTHER" id="PTHR24416">
    <property type="entry name" value="TYROSINE-PROTEIN KINASE RECEPTOR"/>
    <property type="match status" value="1"/>
</dbReference>
<dbReference type="GeneID" id="116296998"/>
<feature type="domain" description="Protein kinase" evidence="11">
    <location>
        <begin position="460"/>
        <end position="863"/>
    </location>
</feature>
<dbReference type="InParanoid" id="A0A6P8I7F7"/>
<evidence type="ECO:0000256" key="2">
    <source>
        <dbReference type="ARBA" id="ARBA00022679"/>
    </source>
</evidence>
<dbReference type="Pfam" id="PF07714">
    <property type="entry name" value="PK_Tyr_Ser-Thr"/>
    <property type="match status" value="1"/>
</dbReference>
<organism evidence="12 13">
    <name type="scientific">Actinia tenebrosa</name>
    <name type="common">Australian red waratah sea anemone</name>
    <dbReference type="NCBI Taxonomy" id="6105"/>
    <lineage>
        <taxon>Eukaryota</taxon>
        <taxon>Metazoa</taxon>
        <taxon>Cnidaria</taxon>
        <taxon>Anthozoa</taxon>
        <taxon>Hexacorallia</taxon>
        <taxon>Actiniaria</taxon>
        <taxon>Actiniidae</taxon>
        <taxon>Actinia</taxon>
    </lineage>
</organism>
<keyword evidence="6" id="KW-0829">Tyrosine-protein kinase</keyword>
<reference evidence="13" key="1">
    <citation type="submission" date="2025-08" db="UniProtKB">
        <authorList>
            <consortium name="RefSeq"/>
        </authorList>
    </citation>
    <scope>IDENTIFICATION</scope>
</reference>
<dbReference type="PANTHER" id="PTHR24416:SF594">
    <property type="entry name" value="PROTEIN KINASE DOMAIN-CONTAINING PROTEIN"/>
    <property type="match status" value="1"/>
</dbReference>
<dbReference type="GO" id="GO:0043235">
    <property type="term" value="C:receptor complex"/>
    <property type="evidence" value="ECO:0007669"/>
    <property type="project" value="TreeGrafter"/>
</dbReference>
<name>A0A6P8I7F7_ACTTE</name>
<evidence type="ECO:0000313" key="12">
    <source>
        <dbReference type="Proteomes" id="UP000515163"/>
    </source>
</evidence>
<dbReference type="FunFam" id="1.10.510.10:FF:000554">
    <property type="entry name" value="Predicted protein"/>
    <property type="match status" value="1"/>
</dbReference>
<evidence type="ECO:0000259" key="11">
    <source>
        <dbReference type="PROSITE" id="PS50011"/>
    </source>
</evidence>
<evidence type="ECO:0000256" key="10">
    <source>
        <dbReference type="SAM" id="Phobius"/>
    </source>
</evidence>
<dbReference type="CDD" id="cd00192">
    <property type="entry name" value="PTKc"/>
    <property type="match status" value="1"/>
</dbReference>
<dbReference type="GO" id="GO:0004714">
    <property type="term" value="F:transmembrane receptor protein tyrosine kinase activity"/>
    <property type="evidence" value="ECO:0007669"/>
    <property type="project" value="UniProtKB-EC"/>
</dbReference>
<dbReference type="PROSITE" id="PS00109">
    <property type="entry name" value="PROTEIN_KINASE_TYR"/>
    <property type="match status" value="1"/>
</dbReference>
<accession>A0A6P8I7F7</accession>
<keyword evidence="10" id="KW-0812">Transmembrane</keyword>
<feature type="compositionally biased region" description="Acidic residues" evidence="9">
    <location>
        <begin position="901"/>
        <end position="910"/>
    </location>
</feature>
<evidence type="ECO:0000256" key="1">
    <source>
        <dbReference type="ARBA" id="ARBA00004167"/>
    </source>
</evidence>
<dbReference type="InterPro" id="IPR050122">
    <property type="entry name" value="RTK"/>
</dbReference>
<dbReference type="GO" id="GO:0007169">
    <property type="term" value="P:cell surface receptor protein tyrosine kinase signaling pathway"/>
    <property type="evidence" value="ECO:0007669"/>
    <property type="project" value="TreeGrafter"/>
</dbReference>
<feature type="binding site" evidence="8">
    <location>
        <position position="494"/>
    </location>
    <ligand>
        <name>ATP</name>
        <dbReference type="ChEBI" id="CHEBI:30616"/>
    </ligand>
</feature>
<dbReference type="InterPro" id="IPR011009">
    <property type="entry name" value="Kinase-like_dom_sf"/>
</dbReference>
<sequence>MYGTQGFSKFSPSYQTNKTCRVHLQSDNTPFPCPVTNLRLHVTAKLTRNKLDQNITATLYWDPPKDIEKLNWDTLLVRVAPHESNPLKCGQYGRMFSYAEHANKSSNNIVLEKQKFFVGNSDNSPGISLYLGCRYTLTVTEISVNRVVCYFKSSAVFRIPDCIQEICGCQAIRFFHPLHENFPMVPIVKLSIFNSTVIATAATIAFNRSFWDKTAKISHFILSFRVSFRSMFKTCPSPNTAVISNNVSALTSQRLATFNNVYMDCYFILMISAFDHHSCRLRGKQNLLFIVTLSTSPPTKLTTISPATTSPFNETVVLQGKERTTQFTDPVLEKQTQKQSNGALIAVAIVVPLILVLLVIFIILLFVYKKRLGKPFNQTPTGLQRTAIDNPNLESHIYHRNLDQNSALFGTNESSRLMVNLPPKCAEGGLELNPAYVEQRIHEAIKSGETDEYEFGFHRLEIGRKLGKGAFGHVFIADAYGMNGNPDKTVVAVKILKENASEDEKEDFKAEINFMKVIGRHENIVTILGCCTLYDPLCLLVEYAPHGDLLHYLRDLRKKFEQEHRKCFDDAVSLESPIDSKESRYSNRPLVLPLDDPERERRGSLNDEDGIMFNERGNLSVMSLSDGSKANFTNGRNGSGSDSVKDSGLLYVGRDEGQEACSASTIITTASFSGSGSFRRKSGESSGSAMVPLDGALDSSELQSFAYQIACGMEYLSKKGVIHRDLAARNILVGENKVLKISDFGLSREGIYVKRSTGKIPLRWLSIEAMRDRIYSTSSDVWAFGIVLWEICTLGGFPYPTFNDRDLLKLLLDGKRMEKPSNCTEEIYELMKACWACNIEDRPSFVLVREILGDMQRSEHPYVNVDPSLGTILPPVDQGHSENLMCFSDTSSGIFPQEQLQEGDDNDDDVQERSSLLQESKERGLRKQTGQKLKEKPPSNNQCNKNNSPGNQQFLLQNISDDVLRRKRLLKRLASEDELAESSV</sequence>
<keyword evidence="10" id="KW-0472">Membrane</keyword>
<feature type="region of interest" description="Disordered" evidence="9">
    <location>
        <begin position="588"/>
        <end position="609"/>
    </location>
</feature>
<keyword evidence="2" id="KW-0808">Transferase</keyword>
<dbReference type="InterPro" id="IPR017441">
    <property type="entry name" value="Protein_kinase_ATP_BS"/>
</dbReference>
<evidence type="ECO:0000256" key="7">
    <source>
        <dbReference type="ARBA" id="ARBA00051243"/>
    </source>
</evidence>
<dbReference type="AlphaFoldDB" id="A0A6P8I7F7"/>
<dbReference type="RefSeq" id="XP_031560987.1">
    <property type="nucleotide sequence ID" value="XM_031705127.1"/>
</dbReference>
<evidence type="ECO:0000256" key="4">
    <source>
        <dbReference type="ARBA" id="ARBA00022777"/>
    </source>
</evidence>
<dbReference type="Gene3D" id="1.10.510.10">
    <property type="entry name" value="Transferase(Phosphotransferase) domain 1"/>
    <property type="match status" value="1"/>
</dbReference>
<comment type="subcellular location">
    <subcellularLocation>
        <location evidence="1">Membrane</location>
        <topology evidence="1">Single-pass membrane protein</topology>
    </subcellularLocation>
</comment>
<keyword evidence="12" id="KW-1185">Reference proteome</keyword>
<dbReference type="InterPro" id="IPR008266">
    <property type="entry name" value="Tyr_kinase_AS"/>
</dbReference>
<dbReference type="InterPro" id="IPR001245">
    <property type="entry name" value="Ser-Thr/Tyr_kinase_cat_dom"/>
</dbReference>
<dbReference type="SUPFAM" id="SSF56112">
    <property type="entry name" value="Protein kinase-like (PK-like)"/>
    <property type="match status" value="1"/>
</dbReference>
<dbReference type="SMART" id="SM00219">
    <property type="entry name" value="TyrKc"/>
    <property type="match status" value="1"/>
</dbReference>
<evidence type="ECO:0000256" key="3">
    <source>
        <dbReference type="ARBA" id="ARBA00022741"/>
    </source>
</evidence>
<keyword evidence="5 8" id="KW-0067">ATP-binding</keyword>
<evidence type="ECO:0000256" key="8">
    <source>
        <dbReference type="PROSITE-ProRule" id="PRU10141"/>
    </source>
</evidence>
<dbReference type="PROSITE" id="PS50011">
    <property type="entry name" value="PROTEIN_KINASE_DOM"/>
    <property type="match status" value="1"/>
</dbReference>
<feature type="compositionally biased region" description="Basic and acidic residues" evidence="9">
    <location>
        <begin position="596"/>
        <end position="605"/>
    </location>
</feature>
<dbReference type="PROSITE" id="PS00107">
    <property type="entry name" value="PROTEIN_KINASE_ATP"/>
    <property type="match status" value="1"/>
</dbReference>
<dbReference type="InterPro" id="IPR020635">
    <property type="entry name" value="Tyr_kinase_cat_dom"/>
</dbReference>
<feature type="region of interest" description="Disordered" evidence="9">
    <location>
        <begin position="897"/>
        <end position="955"/>
    </location>
</feature>
<dbReference type="OrthoDB" id="3256376at2759"/>
<evidence type="ECO:0000313" key="13">
    <source>
        <dbReference type="RefSeq" id="XP_031560987.1"/>
    </source>
</evidence>
<feature type="compositionally biased region" description="Polar residues" evidence="9">
    <location>
        <begin position="938"/>
        <end position="955"/>
    </location>
</feature>
<keyword evidence="10" id="KW-1133">Transmembrane helix</keyword>
<protein>
    <submittedName>
        <fullName evidence="13">Uncharacterized protein LOC116296998 isoform X1</fullName>
    </submittedName>
</protein>
<comment type="catalytic activity">
    <reaction evidence="7">
        <text>L-tyrosyl-[protein] + ATP = O-phospho-L-tyrosyl-[protein] + ADP + H(+)</text>
        <dbReference type="Rhea" id="RHEA:10596"/>
        <dbReference type="Rhea" id="RHEA-COMP:10136"/>
        <dbReference type="Rhea" id="RHEA-COMP:20101"/>
        <dbReference type="ChEBI" id="CHEBI:15378"/>
        <dbReference type="ChEBI" id="CHEBI:30616"/>
        <dbReference type="ChEBI" id="CHEBI:46858"/>
        <dbReference type="ChEBI" id="CHEBI:61978"/>
        <dbReference type="ChEBI" id="CHEBI:456216"/>
        <dbReference type="EC" id="2.7.10.1"/>
    </reaction>
</comment>
<dbReference type="KEGG" id="aten:116296998"/>
<dbReference type="InterPro" id="IPR000719">
    <property type="entry name" value="Prot_kinase_dom"/>
</dbReference>
<keyword evidence="4" id="KW-0418">Kinase</keyword>
<evidence type="ECO:0000256" key="5">
    <source>
        <dbReference type="ARBA" id="ARBA00022840"/>
    </source>
</evidence>
<dbReference type="GO" id="GO:0005886">
    <property type="term" value="C:plasma membrane"/>
    <property type="evidence" value="ECO:0007669"/>
    <property type="project" value="TreeGrafter"/>
</dbReference>
<gene>
    <name evidence="13" type="primary">LOC116296998</name>
</gene>
<keyword evidence="3 8" id="KW-0547">Nucleotide-binding</keyword>
<dbReference type="Proteomes" id="UP000515163">
    <property type="component" value="Unplaced"/>
</dbReference>
<evidence type="ECO:0000256" key="9">
    <source>
        <dbReference type="SAM" id="MobiDB-lite"/>
    </source>
</evidence>
<proteinExistence type="predicted"/>
<feature type="transmembrane region" description="Helical" evidence="10">
    <location>
        <begin position="343"/>
        <end position="368"/>
    </location>
</feature>
<evidence type="ECO:0000256" key="6">
    <source>
        <dbReference type="ARBA" id="ARBA00023137"/>
    </source>
</evidence>